<protein>
    <submittedName>
        <fullName evidence="2">Uncharacterized protein</fullName>
    </submittedName>
</protein>
<proteinExistence type="predicted"/>
<name>A0A6H5HIE6_9HEMI</name>
<dbReference type="Proteomes" id="UP000479000">
    <property type="component" value="Unassembled WGS sequence"/>
</dbReference>
<dbReference type="EMBL" id="CADCXU010030381">
    <property type="protein sequence ID" value="CAB0016481.1"/>
    <property type="molecule type" value="Genomic_DNA"/>
</dbReference>
<keyword evidence="3" id="KW-1185">Reference proteome</keyword>
<organism evidence="2 3">
    <name type="scientific">Nesidiocoris tenuis</name>
    <dbReference type="NCBI Taxonomy" id="355587"/>
    <lineage>
        <taxon>Eukaryota</taxon>
        <taxon>Metazoa</taxon>
        <taxon>Ecdysozoa</taxon>
        <taxon>Arthropoda</taxon>
        <taxon>Hexapoda</taxon>
        <taxon>Insecta</taxon>
        <taxon>Pterygota</taxon>
        <taxon>Neoptera</taxon>
        <taxon>Paraneoptera</taxon>
        <taxon>Hemiptera</taxon>
        <taxon>Heteroptera</taxon>
        <taxon>Panheteroptera</taxon>
        <taxon>Cimicomorpha</taxon>
        <taxon>Miridae</taxon>
        <taxon>Dicyphina</taxon>
        <taxon>Nesidiocoris</taxon>
    </lineage>
</organism>
<gene>
    <name evidence="1" type="ORF">NTEN_LOCUS20655</name>
    <name evidence="2" type="ORF">NTEN_LOCUS20657</name>
</gene>
<evidence type="ECO:0000313" key="1">
    <source>
        <dbReference type="EMBL" id="CAB0016481.1"/>
    </source>
</evidence>
<reference evidence="2 3" key="1">
    <citation type="submission" date="2020-02" db="EMBL/GenBank/DDBJ databases">
        <authorList>
            <person name="Ferguson B K."/>
        </authorList>
    </citation>
    <scope>NUCLEOTIDE SEQUENCE [LARGE SCALE GENOMIC DNA]</scope>
</reference>
<feature type="non-terminal residue" evidence="2">
    <location>
        <position position="66"/>
    </location>
</feature>
<dbReference type="AlphaFoldDB" id="A0A6H5HIE6"/>
<evidence type="ECO:0000313" key="3">
    <source>
        <dbReference type="Proteomes" id="UP000479000"/>
    </source>
</evidence>
<evidence type="ECO:0000313" key="2">
    <source>
        <dbReference type="EMBL" id="CAB0016483.1"/>
    </source>
</evidence>
<accession>A0A6H5HIE6</accession>
<sequence>MNRDMLDRPCLYNGSLERFQTMITNRFYGTIHFESSPNDRRSCNEGRRSSRRMSSLVRICVGIWAK</sequence>
<dbReference type="EMBL" id="CADCXU010030383">
    <property type="protein sequence ID" value="CAB0016483.1"/>
    <property type="molecule type" value="Genomic_DNA"/>
</dbReference>